<feature type="transmembrane region" description="Helical" evidence="4">
    <location>
        <begin position="276"/>
        <end position="300"/>
    </location>
</feature>
<evidence type="ECO:0000256" key="2">
    <source>
        <dbReference type="ARBA" id="ARBA00023242"/>
    </source>
</evidence>
<dbReference type="GO" id="GO:0005634">
    <property type="term" value="C:nucleus"/>
    <property type="evidence" value="ECO:0007669"/>
    <property type="project" value="UniProtKB-SubCell"/>
</dbReference>
<protein>
    <submittedName>
        <fullName evidence="5">Uncharacterized protein</fullName>
    </submittedName>
</protein>
<dbReference type="InterPro" id="IPR000637">
    <property type="entry name" value="HMGI/Y_DNA-bd_CS"/>
</dbReference>
<proteinExistence type="predicted"/>
<dbReference type="AlphaFoldDB" id="A0A4V3XGC7"/>
<evidence type="ECO:0000256" key="4">
    <source>
        <dbReference type="SAM" id="Phobius"/>
    </source>
</evidence>
<sequence length="845" mass="92415">MSVTSPSQTPTAALINSTEDAAALSFNISFSVNLGSLLSYPSRLLTRMRRLDDLFNMNPHMDNAGTATTADAGSGGLMRRLRAERPPPPGGFALMPGPWAFFASGYAVALFAMDDVSNSHVVLSLQVTNALWGWLQTIDAWAAHKEMEDVCWSTFVAVCGALAMGSLTRGLEGIGAANTSPFNLFGYAFLLHLYSSPITHTLKLEELPSRPDMHVAITIIMPLLQLFVIHFIGIKQSWSNKRLIPTTICSVLTVIHFHSVIWFSSSSYPLLNYMPCLFESLLILVTFLAFVLNALTQLLLEGTVTRPLFGHAATLMPRWDEDFSIVLLRLGTASLEATSVAGLGNEVSGVPVSSADAGADTKLHSDYVELDRAGVTVSHATGKQRRDRDGFANEIRGVRVGSRQGDLWFDHAWTRELVRFGEGIKKVVVGFWRLTWGYMRGQPLYRREETAQHEADMISPRSGEHIDEMSEERQDVYDRFLMGEIVSDDEDDFDPHSSMPGVEDDDSSVDSDEAGGKEPGWEDNSETAVLYADLSTTASSSATAPLLLAHMTNTSASPLTRRRYKRLIAGQQQQPEGSWTAFRTPRTPASPVLTTVLVLTREMASAAASTSALPIASGSGAQHHQQQQHQLLLQQQQEQQQLGQAGASIKTSQPPLVAQGDWTKNLVHLAKTAELKKHALSLQLATAHALSAHATLDQKLQAIQDIKEQKNNHFLAKADIMEAQISNERHEALTDSFPCNDANRCAELRNRIQQITDGEFASAKRDVDALRGELGQPPMQSLQATLEEKSAQYLAERRMNSEVGHKRAADELMLTDGAPAPGKRPRGRPKGSKNRKGATASTSGS</sequence>
<feature type="region of interest" description="Disordered" evidence="3">
    <location>
        <begin position="488"/>
        <end position="526"/>
    </location>
</feature>
<reference evidence="5 6" key="1">
    <citation type="submission" date="2019-02" db="EMBL/GenBank/DDBJ databases">
        <title>Genome sequencing of the rare red list fungi Bondarzewia mesenterica.</title>
        <authorList>
            <person name="Buettner E."/>
            <person name="Kellner H."/>
        </authorList>
    </citation>
    <scope>NUCLEOTIDE SEQUENCE [LARGE SCALE GENOMIC DNA]</scope>
    <source>
        <strain evidence="5 6">DSM 108281</strain>
    </source>
</reference>
<dbReference type="GO" id="GO:0006355">
    <property type="term" value="P:regulation of DNA-templated transcription"/>
    <property type="evidence" value="ECO:0007669"/>
    <property type="project" value="InterPro"/>
</dbReference>
<comment type="caution">
    <text evidence="5">The sequence shown here is derived from an EMBL/GenBank/DDBJ whole genome shotgun (WGS) entry which is preliminary data.</text>
</comment>
<feature type="transmembrane region" description="Helical" evidence="4">
    <location>
        <begin position="174"/>
        <end position="194"/>
    </location>
</feature>
<evidence type="ECO:0000313" key="5">
    <source>
        <dbReference type="EMBL" id="THH20903.1"/>
    </source>
</evidence>
<organism evidence="5 6">
    <name type="scientific">Bondarzewia mesenterica</name>
    <dbReference type="NCBI Taxonomy" id="1095465"/>
    <lineage>
        <taxon>Eukaryota</taxon>
        <taxon>Fungi</taxon>
        <taxon>Dikarya</taxon>
        <taxon>Basidiomycota</taxon>
        <taxon>Agaricomycotina</taxon>
        <taxon>Agaricomycetes</taxon>
        <taxon>Russulales</taxon>
        <taxon>Bondarzewiaceae</taxon>
        <taxon>Bondarzewia</taxon>
    </lineage>
</organism>
<feature type="region of interest" description="Disordered" evidence="3">
    <location>
        <begin position="450"/>
        <end position="469"/>
    </location>
</feature>
<feature type="transmembrane region" description="Helical" evidence="4">
    <location>
        <begin position="215"/>
        <end position="232"/>
    </location>
</feature>
<feature type="region of interest" description="Disordered" evidence="3">
    <location>
        <begin position="797"/>
        <end position="845"/>
    </location>
</feature>
<feature type="compositionally biased region" description="Basic residues" evidence="3">
    <location>
        <begin position="823"/>
        <end position="836"/>
    </location>
</feature>
<evidence type="ECO:0000256" key="3">
    <source>
        <dbReference type="SAM" id="MobiDB-lite"/>
    </source>
</evidence>
<evidence type="ECO:0000313" key="6">
    <source>
        <dbReference type="Proteomes" id="UP000310158"/>
    </source>
</evidence>
<evidence type="ECO:0000256" key="1">
    <source>
        <dbReference type="ARBA" id="ARBA00004123"/>
    </source>
</evidence>
<feature type="compositionally biased region" description="Basic and acidic residues" evidence="3">
    <location>
        <begin position="797"/>
        <end position="810"/>
    </location>
</feature>
<gene>
    <name evidence="5" type="ORF">EW146_g566</name>
</gene>
<dbReference type="PROSITE" id="PS00354">
    <property type="entry name" value="HMGI_Y"/>
    <property type="match status" value="1"/>
</dbReference>
<name>A0A4V3XGC7_9AGAM</name>
<comment type="subcellular location">
    <subcellularLocation>
        <location evidence="1">Nucleus</location>
    </subcellularLocation>
</comment>
<keyword evidence="6" id="KW-1185">Reference proteome</keyword>
<keyword evidence="4" id="KW-1133">Transmembrane helix</keyword>
<accession>A0A4V3XGC7</accession>
<keyword evidence="4" id="KW-0472">Membrane</keyword>
<dbReference type="Proteomes" id="UP000310158">
    <property type="component" value="Unassembled WGS sequence"/>
</dbReference>
<feature type="compositionally biased region" description="Acidic residues" evidence="3">
    <location>
        <begin position="502"/>
        <end position="513"/>
    </location>
</feature>
<keyword evidence="4" id="KW-0812">Transmembrane</keyword>
<dbReference type="EMBL" id="SGPL01000012">
    <property type="protein sequence ID" value="THH20903.1"/>
    <property type="molecule type" value="Genomic_DNA"/>
</dbReference>
<feature type="transmembrane region" description="Helical" evidence="4">
    <location>
        <begin position="244"/>
        <end position="264"/>
    </location>
</feature>
<keyword evidence="2" id="KW-0539">Nucleus</keyword>
<feature type="transmembrane region" description="Helical" evidence="4">
    <location>
        <begin position="90"/>
        <end position="113"/>
    </location>
</feature>
<dbReference type="OrthoDB" id="66726at2759"/>